<evidence type="ECO:0000313" key="11">
    <source>
        <dbReference type="EMBL" id="PZC70637.1"/>
    </source>
</evidence>
<dbReference type="Pfam" id="PF24017">
    <property type="entry name" value="Beta-prop_SCAP"/>
    <property type="match status" value="1"/>
</dbReference>
<dbReference type="SMART" id="SM00320">
    <property type="entry name" value="WD40"/>
    <property type="match status" value="6"/>
</dbReference>
<gene>
    <name evidence="11" type="primary">HaOG215388</name>
    <name evidence="11" type="ORF">B5X24_HaOG215388</name>
</gene>
<evidence type="ECO:0000256" key="7">
    <source>
        <dbReference type="PROSITE-ProRule" id="PRU00221"/>
    </source>
</evidence>
<dbReference type="PROSITE" id="PS00678">
    <property type="entry name" value="WD_REPEATS_1"/>
    <property type="match status" value="1"/>
</dbReference>
<dbReference type="InterPro" id="IPR057042">
    <property type="entry name" value="Beta-prop_SCAP"/>
</dbReference>
<dbReference type="InterPro" id="IPR030225">
    <property type="entry name" value="SCAP"/>
</dbReference>
<dbReference type="GO" id="GO:0045540">
    <property type="term" value="P:regulation of cholesterol biosynthetic process"/>
    <property type="evidence" value="ECO:0007669"/>
    <property type="project" value="TreeGrafter"/>
</dbReference>
<dbReference type="OrthoDB" id="361494at2759"/>
<keyword evidence="3 7" id="KW-0853">WD repeat</keyword>
<keyword evidence="9" id="KW-0812">Transmembrane</keyword>
<dbReference type="GO" id="GO:0000139">
    <property type="term" value="C:Golgi membrane"/>
    <property type="evidence" value="ECO:0007669"/>
    <property type="project" value="InterPro"/>
</dbReference>
<dbReference type="SUPFAM" id="SSF50998">
    <property type="entry name" value="Quinoprotein alcohol dehydrogenase-like"/>
    <property type="match status" value="1"/>
</dbReference>
<dbReference type="InterPro" id="IPR001680">
    <property type="entry name" value="WD40_rpt"/>
</dbReference>
<sequence>MLLYSVVDFEVTEGKTQPHQWGKGSDLPIYPTTPMEILLLAILCTISVAVIAYMMVVLYRCVCSRHYAEWRASWSDDDEYRKIVAKQPAVQLVMEAVPLVVAGHSQEVECLVTDGEKIVSSCLQGNIKVWDSQNGEIITNIDRGAAIQTVNPMLLYSVVDFEVTEGKTQPHQWGKGSDLPIYPTTPMEILLLAILCTISVAVIAYMMVVLYRCVCSRHYAEWRASWSDDDEYRKIVAKQPAVQLVMEAVPLVVAGHSQEVECLVTDGEKIVSSCLQGNIKVWDSQNGEIITNIDRGAFFKLQKDLYEKVSKKSNLAYEPREVNHSPEQSPRTSENVHRLRKGLSSYLSGLRFRSVARGDLPQHLSAAETTKYDFAKNYRNLYCGDGQDVLYNCYEAKENVDTSNLNISHQNTSINNVKDSDKSDENIFVFNSCENSVYSVDDKCNDKSMVNDSGATVEESDNGNLVSNLDWRGKAIKESPVWCMDFCNDLIILGCADGRLEFWEASSGKLMCVWWSAEGGATHVRALAGARRVCAASLAGHLTLLRLDAYNAASGAHVDWHFSTAHRTTHKRTGSAGSLRVGHARDDSTRARMSFSYEADLSDGEEVVCSRIAQCRPHQQPITEMHSEGGRILTGGQDHVLKVFSSDLNPLFTLHGHCGPITSCFIDHATPTIAGSGSQDGLLCVWDLHTGACLYSMQAHDGAVTSLAYTASYVVSAGADERLCIWDRFQGHMLNSIHIGLNYMSRMLPLTHTMLVMGDRSGLTAYDLSSGDVIRRVLLGQSDGCIFVRQILPLKDAIVCDYANQLRIVRFPLVSRLCDMKNE</sequence>
<feature type="repeat" description="WD" evidence="7">
    <location>
        <begin position="654"/>
        <end position="696"/>
    </location>
</feature>
<dbReference type="PANTHER" id="PTHR46378:SF1">
    <property type="entry name" value="STEROL REGULATORY ELEMENT-BINDING PROTEIN CLEAVAGE-ACTIVATING PROTEIN"/>
    <property type="match status" value="1"/>
</dbReference>
<keyword evidence="12" id="KW-1185">Reference proteome</keyword>
<feature type="transmembrane region" description="Helical" evidence="9">
    <location>
        <begin position="37"/>
        <end position="59"/>
    </location>
</feature>
<feature type="repeat" description="WD" evidence="7">
    <location>
        <begin position="101"/>
        <end position="140"/>
    </location>
</feature>
<keyword evidence="5" id="KW-0256">Endoplasmic reticulum</keyword>
<evidence type="ECO:0000256" key="9">
    <source>
        <dbReference type="SAM" id="Phobius"/>
    </source>
</evidence>
<feature type="repeat" description="WD" evidence="7">
    <location>
        <begin position="697"/>
        <end position="736"/>
    </location>
</feature>
<feature type="repeat" description="WD" evidence="7">
    <location>
        <begin position="253"/>
        <end position="292"/>
    </location>
</feature>
<dbReference type="InterPro" id="IPR015943">
    <property type="entry name" value="WD40/YVTN_repeat-like_dom_sf"/>
</dbReference>
<dbReference type="PANTHER" id="PTHR46378">
    <property type="entry name" value="STEROL REGULATORY ELEMENT-BINDING PROTEIN CLEAVAGE-ACTIVATING PROTEIN"/>
    <property type="match status" value="1"/>
</dbReference>
<dbReference type="PROSITE" id="PS50294">
    <property type="entry name" value="WD_REPEATS_REGION"/>
    <property type="match status" value="1"/>
</dbReference>
<feature type="transmembrane region" description="Helical" evidence="9">
    <location>
        <begin position="189"/>
        <end position="211"/>
    </location>
</feature>
<dbReference type="Proteomes" id="UP000249218">
    <property type="component" value="Unassembled WGS sequence"/>
</dbReference>
<dbReference type="GO" id="GO:0032933">
    <property type="term" value="P:SREBP signaling pathway"/>
    <property type="evidence" value="ECO:0007669"/>
    <property type="project" value="InterPro"/>
</dbReference>
<dbReference type="Gene3D" id="2.130.10.10">
    <property type="entry name" value="YVTN repeat-like/Quinoprotein amine dehydrogenase"/>
    <property type="match status" value="2"/>
</dbReference>
<protein>
    <recommendedName>
        <fullName evidence="10">SCAP beta-propeller domain-containing protein</fullName>
    </recommendedName>
</protein>
<evidence type="ECO:0000256" key="3">
    <source>
        <dbReference type="ARBA" id="ARBA00022574"/>
    </source>
</evidence>
<reference evidence="11 12" key="1">
    <citation type="journal article" date="2017" name="BMC Biol.">
        <title>Genomic innovations, transcriptional plasticity and gene loss underlying the evolution and divergence of two highly polyphagous and invasive Helicoverpa pest species.</title>
        <authorList>
            <person name="Pearce S.L."/>
            <person name="Clarke D.F."/>
            <person name="East P.D."/>
            <person name="Elfekih S."/>
            <person name="Gordon K.H."/>
            <person name="Jermiin L.S."/>
            <person name="McGaughran A."/>
            <person name="Oakeshott J.G."/>
            <person name="Papanikolaou A."/>
            <person name="Perera O.P."/>
            <person name="Rane R.V."/>
            <person name="Richards S."/>
            <person name="Tay W.T."/>
            <person name="Walsh T.K."/>
            <person name="Anderson A."/>
            <person name="Anderson C.J."/>
            <person name="Asgari S."/>
            <person name="Board P.G."/>
            <person name="Bretschneider A."/>
            <person name="Campbell P.M."/>
            <person name="Chertemps T."/>
            <person name="Christeller J.T."/>
            <person name="Coppin C.W."/>
            <person name="Downes S.J."/>
            <person name="Duan G."/>
            <person name="Farnsworth C.A."/>
            <person name="Good R.T."/>
            <person name="Han L.B."/>
            <person name="Han Y.C."/>
            <person name="Hatje K."/>
            <person name="Horne I."/>
            <person name="Huang Y.P."/>
            <person name="Hughes D.S."/>
            <person name="Jacquin-Joly E."/>
            <person name="James W."/>
            <person name="Jhangiani S."/>
            <person name="Kollmar M."/>
            <person name="Kuwar S.S."/>
            <person name="Li S."/>
            <person name="Liu N.Y."/>
            <person name="Maibeche M.T."/>
            <person name="Miller J.R."/>
            <person name="Montagne N."/>
            <person name="Perry T."/>
            <person name="Qu J."/>
            <person name="Song S.V."/>
            <person name="Sutton G.G."/>
            <person name="Vogel H."/>
            <person name="Walenz B.P."/>
            <person name="Xu W."/>
            <person name="Zhang H.J."/>
            <person name="Zou Z."/>
            <person name="Batterham P."/>
            <person name="Edwards O.R."/>
            <person name="Feyereisen R."/>
            <person name="Gibbs R.A."/>
            <person name="Heckel D.G."/>
            <person name="McGrath A."/>
            <person name="Robin C."/>
            <person name="Scherer S.E."/>
            <person name="Worley K.C."/>
            <person name="Wu Y.D."/>
        </authorList>
    </citation>
    <scope>NUCLEOTIDE SEQUENCE [LARGE SCALE GENOMIC DNA]</scope>
    <source>
        <strain evidence="11">Harm_GR_Male_#8</strain>
        <tissue evidence="11">Whole organism</tissue>
    </source>
</reference>
<dbReference type="GO" id="GO:0005789">
    <property type="term" value="C:endoplasmic reticulum membrane"/>
    <property type="evidence" value="ECO:0007669"/>
    <property type="project" value="InterPro"/>
</dbReference>
<accession>A0A2W1BBB1</accession>
<evidence type="ECO:0000259" key="10">
    <source>
        <dbReference type="Pfam" id="PF24017"/>
    </source>
</evidence>
<dbReference type="InterPro" id="IPR011047">
    <property type="entry name" value="Quinoprotein_ADH-like_sf"/>
</dbReference>
<dbReference type="GO" id="GO:0032936">
    <property type="term" value="C:SREBP-SCAP complex"/>
    <property type="evidence" value="ECO:0007669"/>
    <property type="project" value="TreeGrafter"/>
</dbReference>
<evidence type="ECO:0000256" key="2">
    <source>
        <dbReference type="ARBA" id="ARBA00004308"/>
    </source>
</evidence>
<dbReference type="PROSITE" id="PS50082">
    <property type="entry name" value="WD_REPEATS_2"/>
    <property type="match status" value="4"/>
</dbReference>
<keyword evidence="4" id="KW-0677">Repeat</keyword>
<dbReference type="EMBL" id="KZ150512">
    <property type="protein sequence ID" value="PZC70637.1"/>
    <property type="molecule type" value="Genomic_DNA"/>
</dbReference>
<feature type="region of interest" description="Disordered" evidence="8">
    <location>
        <begin position="317"/>
        <end position="337"/>
    </location>
</feature>
<evidence type="ECO:0000256" key="6">
    <source>
        <dbReference type="ARBA" id="ARBA00023136"/>
    </source>
</evidence>
<organism evidence="11 12">
    <name type="scientific">Helicoverpa armigera</name>
    <name type="common">Cotton bollworm</name>
    <name type="synonym">Heliothis armigera</name>
    <dbReference type="NCBI Taxonomy" id="29058"/>
    <lineage>
        <taxon>Eukaryota</taxon>
        <taxon>Metazoa</taxon>
        <taxon>Ecdysozoa</taxon>
        <taxon>Arthropoda</taxon>
        <taxon>Hexapoda</taxon>
        <taxon>Insecta</taxon>
        <taxon>Pterygota</taxon>
        <taxon>Neoptera</taxon>
        <taxon>Endopterygota</taxon>
        <taxon>Lepidoptera</taxon>
        <taxon>Glossata</taxon>
        <taxon>Ditrysia</taxon>
        <taxon>Noctuoidea</taxon>
        <taxon>Noctuidae</taxon>
        <taxon>Heliothinae</taxon>
        <taxon>Helicoverpa</taxon>
    </lineage>
</organism>
<evidence type="ECO:0000256" key="8">
    <source>
        <dbReference type="SAM" id="MobiDB-lite"/>
    </source>
</evidence>
<comment type="subcellular location">
    <subcellularLocation>
        <location evidence="2">Endomembrane system</location>
    </subcellularLocation>
    <subcellularLocation>
        <location evidence="1">Endoplasmic reticulum</location>
    </subcellularLocation>
</comment>
<dbReference type="AlphaFoldDB" id="A0A2W1BBB1"/>
<proteinExistence type="predicted"/>
<keyword evidence="9" id="KW-1133">Transmembrane helix</keyword>
<dbReference type="Pfam" id="PF00400">
    <property type="entry name" value="WD40"/>
    <property type="match status" value="1"/>
</dbReference>
<evidence type="ECO:0000256" key="1">
    <source>
        <dbReference type="ARBA" id="ARBA00004240"/>
    </source>
</evidence>
<name>A0A2W1BBB1_HELAM</name>
<evidence type="ECO:0000313" key="12">
    <source>
        <dbReference type="Proteomes" id="UP000249218"/>
    </source>
</evidence>
<dbReference type="GO" id="GO:0032934">
    <property type="term" value="F:sterol binding"/>
    <property type="evidence" value="ECO:0007669"/>
    <property type="project" value="InterPro"/>
</dbReference>
<evidence type="ECO:0000256" key="5">
    <source>
        <dbReference type="ARBA" id="ARBA00022824"/>
    </source>
</evidence>
<keyword evidence="6 9" id="KW-0472">Membrane</keyword>
<dbReference type="InterPro" id="IPR019775">
    <property type="entry name" value="WD40_repeat_CS"/>
</dbReference>
<feature type="domain" description="SCAP beta-propeller" evidence="10">
    <location>
        <begin position="251"/>
        <end position="809"/>
    </location>
</feature>
<evidence type="ECO:0000256" key="4">
    <source>
        <dbReference type="ARBA" id="ARBA00022737"/>
    </source>
</evidence>